<sequence>MGTSSAFGGQGGRTPLVPSWLGDDGAPPAAPDGAPPDGGPPDGPPVDAPADGAPPAAPPAPPARPPIPPVADPARFSAARNNFSRFAGSGGSDRKSLGRAVSHYVGSSAGGARTAAARMGSARGAGSRLLGFLSDAVARGATEALRALNLGALAGRPIEEIFLGLADYVCPDGGSIDEGIAREAFIETITDLAGAGIADLDGLTADQMQTVFELYATNAIEARLCNDIGAKTITLPSDSREAARVQAQLNDFIRRGVADALTVARAAAAALTPDRVLQFVGRIYEQAFGILQIMGDAEAEGT</sequence>
<dbReference type="EMBL" id="CP065713">
    <property type="protein sequence ID" value="QPT10209.1"/>
    <property type="molecule type" value="Genomic_DNA"/>
</dbReference>
<feature type="compositionally biased region" description="Pro residues" evidence="1">
    <location>
        <begin position="28"/>
        <end position="47"/>
    </location>
</feature>
<gene>
    <name evidence="2" type="ORF">I6G38_08370</name>
</gene>
<dbReference type="Proteomes" id="UP000594836">
    <property type="component" value="Chromosome"/>
</dbReference>
<accession>A0A7T3AEP4</accession>
<dbReference type="NCBIfam" id="NF041924">
    <property type="entry name" value="QatB"/>
    <property type="match status" value="1"/>
</dbReference>
<evidence type="ECO:0000313" key="3">
    <source>
        <dbReference type="Proteomes" id="UP000594836"/>
    </source>
</evidence>
<evidence type="ECO:0000256" key="1">
    <source>
        <dbReference type="SAM" id="MobiDB-lite"/>
    </source>
</evidence>
<dbReference type="AlphaFoldDB" id="A0A7T3AEP4"/>
<name>A0A7T3AEP4_SPHPI</name>
<evidence type="ECO:0000313" key="2">
    <source>
        <dbReference type="EMBL" id="QPT10209.1"/>
    </source>
</evidence>
<dbReference type="InterPro" id="IPR049675">
    <property type="entry name" value="QatB"/>
</dbReference>
<feature type="region of interest" description="Disordered" evidence="1">
    <location>
        <begin position="1"/>
        <end position="74"/>
    </location>
</feature>
<dbReference type="RefSeq" id="WP_167713032.1">
    <property type="nucleotide sequence ID" value="NZ_CAMKZA010000019.1"/>
</dbReference>
<proteinExistence type="predicted"/>
<feature type="compositionally biased region" description="Pro residues" evidence="1">
    <location>
        <begin position="55"/>
        <end position="71"/>
    </location>
</feature>
<organism evidence="2 3">
    <name type="scientific">Sphingomonas paucimobilis</name>
    <name type="common">Pseudomonas paucimobilis</name>
    <dbReference type="NCBI Taxonomy" id="13689"/>
    <lineage>
        <taxon>Bacteria</taxon>
        <taxon>Pseudomonadati</taxon>
        <taxon>Pseudomonadota</taxon>
        <taxon>Alphaproteobacteria</taxon>
        <taxon>Sphingomonadales</taxon>
        <taxon>Sphingomonadaceae</taxon>
        <taxon>Sphingomonas</taxon>
    </lineage>
</organism>
<reference evidence="2 3" key="1">
    <citation type="submission" date="2020-12" db="EMBL/GenBank/DDBJ databases">
        <title>FDA dAtabase for Regulatory Grade micrObial Sequences (FDA-ARGOS): Supporting development and validation of Infectious Disease Dx tests.</title>
        <authorList>
            <person name="Sproer C."/>
            <person name="Gronow S."/>
            <person name="Severitt S."/>
            <person name="Schroder I."/>
            <person name="Tallon L."/>
            <person name="Sadzewicz L."/>
            <person name="Zhao X."/>
            <person name="Boylan J."/>
            <person name="Ott S."/>
            <person name="Bowen H."/>
            <person name="Vavikolanu K."/>
            <person name="Mehta A."/>
            <person name="Aluvathingal J."/>
            <person name="Nadendla S."/>
            <person name="Lowell S."/>
            <person name="Myers T."/>
            <person name="Yan Y."/>
            <person name="Sichtig H."/>
        </authorList>
    </citation>
    <scope>NUCLEOTIDE SEQUENCE [LARGE SCALE GENOMIC DNA]</scope>
    <source>
        <strain evidence="2 3">FDAARGOS_881</strain>
    </source>
</reference>
<protein>
    <submittedName>
        <fullName evidence="2">Uncharacterized protein</fullName>
    </submittedName>
</protein>